<evidence type="ECO:0000313" key="3">
    <source>
        <dbReference type="Proteomes" id="UP000579281"/>
    </source>
</evidence>
<evidence type="ECO:0000259" key="1">
    <source>
        <dbReference type="SMART" id="SM00481"/>
    </source>
</evidence>
<dbReference type="InterPro" id="IPR003141">
    <property type="entry name" value="Pol/His_phosphatase_N"/>
</dbReference>
<evidence type="ECO:0000313" key="2">
    <source>
        <dbReference type="EMBL" id="MBB6216542.1"/>
    </source>
</evidence>
<dbReference type="InterPro" id="IPR016195">
    <property type="entry name" value="Pol/histidinol_Pase-like"/>
</dbReference>
<dbReference type="Gene3D" id="1.10.150.650">
    <property type="match status" value="1"/>
</dbReference>
<feature type="domain" description="Polymerase/histidinol phosphatase N-terminal" evidence="1">
    <location>
        <begin position="3"/>
        <end position="69"/>
    </location>
</feature>
<dbReference type="SUPFAM" id="SSF89550">
    <property type="entry name" value="PHP domain-like"/>
    <property type="match status" value="1"/>
</dbReference>
<dbReference type="PANTHER" id="PTHR42924">
    <property type="entry name" value="EXONUCLEASE"/>
    <property type="match status" value="1"/>
</dbReference>
<dbReference type="InterPro" id="IPR052018">
    <property type="entry name" value="PHP_domain"/>
</dbReference>
<name>A0A841L057_9FIRM</name>
<dbReference type="GO" id="GO:0035312">
    <property type="term" value="F:5'-3' DNA exonuclease activity"/>
    <property type="evidence" value="ECO:0007669"/>
    <property type="project" value="TreeGrafter"/>
</dbReference>
<proteinExistence type="predicted"/>
<gene>
    <name evidence="2" type="ORF">HNQ80_002644</name>
</gene>
<accession>A0A841L057</accession>
<reference evidence="2 3" key="1">
    <citation type="submission" date="2020-08" db="EMBL/GenBank/DDBJ databases">
        <title>Genomic Encyclopedia of Type Strains, Phase IV (KMG-IV): sequencing the most valuable type-strain genomes for metagenomic binning, comparative biology and taxonomic classification.</title>
        <authorList>
            <person name="Goeker M."/>
        </authorList>
    </citation>
    <scope>NUCLEOTIDE SEQUENCE [LARGE SCALE GENOMIC DNA]</scope>
    <source>
        <strain evidence="2 3">DSM 103526</strain>
    </source>
</reference>
<protein>
    <recommendedName>
        <fullName evidence="1">Polymerase/histidinol phosphatase N-terminal domain-containing protein</fullName>
    </recommendedName>
</protein>
<keyword evidence="3" id="KW-1185">Reference proteome</keyword>
<dbReference type="Gene3D" id="3.20.20.140">
    <property type="entry name" value="Metal-dependent hydrolases"/>
    <property type="match status" value="1"/>
</dbReference>
<sequence length="270" mass="30429">MKIDMHIHSTASDGILKPSEIIDWAVKLGLKGVAITDHDTVDGLDEADRSAKAYKDFLFIPGIEFSTQFMDHEVHILGYWIDYGDPGIIKLTEKIKDDRAQRGRRIIEKLVELGYHITFEEVLSSSKGGAIGRPHIGRLLVEKGYRRTIQDTFETLLGKGKPAYIERFKLSPEEAIATIINAKGVPVLAHPGLLNKEIDIMEIISKGIRGIEVYHSKHERKDWQRFLAIAKEHGLFVTGGSDYHDTFLNTRPTIGSVGISFDEIYEFVDK</sequence>
<comment type="caution">
    <text evidence="2">The sequence shown here is derived from an EMBL/GenBank/DDBJ whole genome shotgun (WGS) entry which is preliminary data.</text>
</comment>
<dbReference type="CDD" id="cd07438">
    <property type="entry name" value="PHP_HisPPase_AMP"/>
    <property type="match status" value="1"/>
</dbReference>
<organism evidence="2 3">
    <name type="scientific">Anaerosolibacter carboniphilus</name>
    <dbReference type="NCBI Taxonomy" id="1417629"/>
    <lineage>
        <taxon>Bacteria</taxon>
        <taxon>Bacillati</taxon>
        <taxon>Bacillota</taxon>
        <taxon>Clostridia</taxon>
        <taxon>Peptostreptococcales</taxon>
        <taxon>Thermotaleaceae</taxon>
        <taxon>Anaerosolibacter</taxon>
    </lineage>
</organism>
<dbReference type="AlphaFoldDB" id="A0A841L057"/>
<dbReference type="RefSeq" id="WP_184311072.1">
    <property type="nucleotide sequence ID" value="NZ_JACHEN010000015.1"/>
</dbReference>
<dbReference type="SMART" id="SM00481">
    <property type="entry name" value="POLIIIAc"/>
    <property type="match status" value="1"/>
</dbReference>
<dbReference type="PANTHER" id="PTHR42924:SF3">
    <property type="entry name" value="POLYMERASE_HISTIDINOL PHOSPHATASE N-TERMINAL DOMAIN-CONTAINING PROTEIN"/>
    <property type="match status" value="1"/>
</dbReference>
<dbReference type="InterPro" id="IPR004013">
    <property type="entry name" value="PHP_dom"/>
</dbReference>
<dbReference type="EMBL" id="JACHEN010000015">
    <property type="protein sequence ID" value="MBB6216542.1"/>
    <property type="molecule type" value="Genomic_DNA"/>
</dbReference>
<dbReference type="GO" id="GO:0004534">
    <property type="term" value="F:5'-3' RNA exonuclease activity"/>
    <property type="evidence" value="ECO:0007669"/>
    <property type="project" value="TreeGrafter"/>
</dbReference>
<dbReference type="Pfam" id="PF02811">
    <property type="entry name" value="PHP"/>
    <property type="match status" value="1"/>
</dbReference>
<dbReference type="Proteomes" id="UP000579281">
    <property type="component" value="Unassembled WGS sequence"/>
</dbReference>